<evidence type="ECO:0000259" key="1">
    <source>
        <dbReference type="Pfam" id="PF05239"/>
    </source>
</evidence>
<dbReference type="OrthoDB" id="1716342at2"/>
<reference evidence="2 3" key="1">
    <citation type="submission" date="2015-09" db="EMBL/GenBank/DDBJ databases">
        <title>Draft genome sequence of a Caloramator mitchellensis, a moderate thermophile from the Great Artesian Basin of Australia.</title>
        <authorList>
            <person name="Patel B.K."/>
        </authorList>
    </citation>
    <scope>NUCLEOTIDE SEQUENCE [LARGE SCALE GENOMIC DNA]</scope>
    <source>
        <strain evidence="2 3">VF08</strain>
    </source>
</reference>
<name>A0A0R3K045_CALMK</name>
<sequence>MLKILEIKGRKVYYEKNEIGNVENAIVDYRTKRITSLIIKPLDEKGIVFLSKINNLEIINDMVYLKNEPYRVNMNSIKKAEVFFITNLFGKSVYDKDKREIGSIVDIVLEKNSGDIIAFIVSMGFYDDLITGRKLVFLKKEDLLKNGRAFVEGSNIEMINQISLWSF</sequence>
<dbReference type="SUPFAM" id="SSF50346">
    <property type="entry name" value="PRC-barrel domain"/>
    <property type="match status" value="1"/>
</dbReference>
<comment type="caution">
    <text evidence="2">The sequence shown here is derived from an EMBL/GenBank/DDBJ whole genome shotgun (WGS) entry which is preliminary data.</text>
</comment>
<accession>A0A0R3K045</accession>
<dbReference type="InterPro" id="IPR011033">
    <property type="entry name" value="PRC_barrel-like_sf"/>
</dbReference>
<dbReference type="Gene3D" id="2.30.30.240">
    <property type="entry name" value="PRC-barrel domain"/>
    <property type="match status" value="1"/>
</dbReference>
<evidence type="ECO:0000313" key="3">
    <source>
        <dbReference type="Proteomes" id="UP000052015"/>
    </source>
</evidence>
<dbReference type="RefSeq" id="WP_057978452.1">
    <property type="nucleotide sequence ID" value="NZ_LKHP01000006.1"/>
</dbReference>
<dbReference type="Pfam" id="PF05239">
    <property type="entry name" value="PRC"/>
    <property type="match status" value="2"/>
</dbReference>
<dbReference type="AlphaFoldDB" id="A0A0R3K045"/>
<protein>
    <submittedName>
        <fullName evidence="2">PRC-barrel domain protein</fullName>
    </submittedName>
</protein>
<gene>
    <name evidence="2" type="ORF">ABG79_01369</name>
</gene>
<feature type="domain" description="PRC-barrel" evidence="1">
    <location>
        <begin position="81"/>
        <end position="127"/>
    </location>
</feature>
<dbReference type="Proteomes" id="UP000052015">
    <property type="component" value="Unassembled WGS sequence"/>
</dbReference>
<evidence type="ECO:0000313" key="2">
    <source>
        <dbReference type="EMBL" id="KRQ86878.1"/>
    </source>
</evidence>
<dbReference type="InterPro" id="IPR027275">
    <property type="entry name" value="PRC-brl_dom"/>
</dbReference>
<feature type="domain" description="PRC-barrel" evidence="1">
    <location>
        <begin position="6"/>
        <end position="66"/>
    </location>
</feature>
<dbReference type="EMBL" id="LKHP01000006">
    <property type="protein sequence ID" value="KRQ86878.1"/>
    <property type="molecule type" value="Genomic_DNA"/>
</dbReference>
<dbReference type="STRING" id="908809.ABG79_01369"/>
<proteinExistence type="predicted"/>
<organism evidence="2 3">
    <name type="scientific">Caloramator mitchellensis</name>
    <dbReference type="NCBI Taxonomy" id="908809"/>
    <lineage>
        <taxon>Bacteria</taxon>
        <taxon>Bacillati</taxon>
        <taxon>Bacillota</taxon>
        <taxon>Clostridia</taxon>
        <taxon>Eubacteriales</taxon>
        <taxon>Clostridiaceae</taxon>
        <taxon>Caloramator</taxon>
    </lineage>
</organism>
<keyword evidence="3" id="KW-1185">Reference proteome</keyword>